<name>Q6II61_DROME</name>
<dbReference type="AlphaFoldDB" id="Q6II61"/>
<organism evidence="1">
    <name type="scientific">Drosophila melanogaster</name>
    <name type="common">Fruit fly</name>
    <dbReference type="NCBI Taxonomy" id="7227"/>
    <lineage>
        <taxon>Eukaryota</taxon>
        <taxon>Metazoa</taxon>
        <taxon>Ecdysozoa</taxon>
        <taxon>Arthropoda</taxon>
        <taxon>Hexapoda</taxon>
        <taxon>Insecta</taxon>
        <taxon>Pterygota</taxon>
        <taxon>Neoptera</taxon>
        <taxon>Endopterygota</taxon>
        <taxon>Diptera</taxon>
        <taxon>Brachycera</taxon>
        <taxon>Muscomorpha</taxon>
        <taxon>Ephydroidea</taxon>
        <taxon>Drosophilidae</taxon>
        <taxon>Drosophila</taxon>
        <taxon>Sophophora</taxon>
    </lineage>
</organism>
<protein>
    <submittedName>
        <fullName evidence="1">HDC19645</fullName>
    </submittedName>
</protein>
<gene>
    <name evidence="1" type="ORF">HDC19645</name>
</gene>
<sequence>MVPSRNQLTSECETFATWLILREFFSGYDDKRICCTNCCITRLCVAFMFAPLFFGLPVIVHCTSPTAHRTWDAVSTTEFICELPALLGILSTELGPGRGPGPGPASVPAADLLLVGCPL</sequence>
<evidence type="ECO:0000313" key="1">
    <source>
        <dbReference type="EMBL" id="DAA03405.1"/>
    </source>
</evidence>
<accession>Q6II61</accession>
<proteinExistence type="predicted"/>
<dbReference type="EMBL" id="BK003205">
    <property type="protein sequence ID" value="DAA03405.1"/>
    <property type="molecule type" value="Genomic_DNA"/>
</dbReference>
<reference evidence="1" key="1">
    <citation type="journal article" date="2003" name="Genome Biol.">
        <title>An integrated gene annotation and transcriptional profiling approach towards the full gene content of the Drosophila genome.</title>
        <authorList>
            <person name="Hild M."/>
            <person name="Beckmann B."/>
            <person name="Haas S.A."/>
            <person name="Koch B."/>
            <person name="Solovyev V."/>
            <person name="Busold C."/>
            <person name="Fellenberg K."/>
            <person name="Boutros M."/>
            <person name="Vingron M."/>
            <person name="Sauer F."/>
            <person name="Hoheisel J.D."/>
            <person name="Paro R."/>
        </authorList>
    </citation>
    <scope>NUCLEOTIDE SEQUENCE</scope>
</reference>